<keyword evidence="4" id="KW-1185">Reference proteome</keyword>
<feature type="non-terminal residue" evidence="3">
    <location>
        <position position="110"/>
    </location>
</feature>
<evidence type="ECO:0000313" key="3">
    <source>
        <dbReference type="EMBL" id="CAI8013807.1"/>
    </source>
</evidence>
<dbReference type="GO" id="GO:0055037">
    <property type="term" value="C:recycling endosome"/>
    <property type="evidence" value="ECO:0007669"/>
    <property type="project" value="TreeGrafter"/>
</dbReference>
<dbReference type="InterPro" id="IPR011993">
    <property type="entry name" value="PH-like_dom_sf"/>
</dbReference>
<evidence type="ECO:0000259" key="2">
    <source>
        <dbReference type="PROSITE" id="PS50003"/>
    </source>
</evidence>
<sequence>KQRWFRLKGNLLFYFKSCGEPAGVIVLERCRVERIHHETRPYSFVLAFENDDSRTYVLSAFSQPELDSWILAVRMSSYEGLKAMYYELTNKINTLTGKYSQKTKSPMATK</sequence>
<dbReference type="GO" id="GO:0005802">
    <property type="term" value="C:trans-Golgi network"/>
    <property type="evidence" value="ECO:0007669"/>
    <property type="project" value="TreeGrafter"/>
</dbReference>
<dbReference type="AlphaFoldDB" id="A0AA35RMH7"/>
<evidence type="ECO:0000256" key="1">
    <source>
        <dbReference type="ARBA" id="ARBA00022553"/>
    </source>
</evidence>
<proteinExistence type="predicted"/>
<organism evidence="3 4">
    <name type="scientific">Geodia barretti</name>
    <name type="common">Barrett's horny sponge</name>
    <dbReference type="NCBI Taxonomy" id="519541"/>
    <lineage>
        <taxon>Eukaryota</taxon>
        <taxon>Metazoa</taxon>
        <taxon>Porifera</taxon>
        <taxon>Demospongiae</taxon>
        <taxon>Heteroscleromorpha</taxon>
        <taxon>Tetractinellida</taxon>
        <taxon>Astrophorina</taxon>
        <taxon>Geodiidae</taxon>
        <taxon>Geodia</taxon>
    </lineage>
</organism>
<comment type="caution">
    <text evidence="3">The sequence shown here is derived from an EMBL/GenBank/DDBJ whole genome shotgun (WGS) entry which is preliminary data.</text>
</comment>
<dbReference type="GO" id="GO:0005829">
    <property type="term" value="C:cytosol"/>
    <property type="evidence" value="ECO:0007669"/>
    <property type="project" value="GOC"/>
</dbReference>
<accession>A0AA35RMH7</accession>
<name>A0AA35RMH7_GEOBA</name>
<dbReference type="EMBL" id="CASHTH010001294">
    <property type="protein sequence ID" value="CAI8013807.1"/>
    <property type="molecule type" value="Genomic_DNA"/>
</dbReference>
<dbReference type="PANTHER" id="PTHR22902:SF27">
    <property type="entry name" value="PLECKSTRIN HOMOLOGY DOMAIN-CONTAINING FAMILY A MEMBER 3"/>
    <property type="match status" value="1"/>
</dbReference>
<dbReference type="InterPro" id="IPR001849">
    <property type="entry name" value="PH_domain"/>
</dbReference>
<dbReference type="PANTHER" id="PTHR22902">
    <property type="entry name" value="SESQUIPEDALIAN"/>
    <property type="match status" value="1"/>
</dbReference>
<dbReference type="GO" id="GO:0005769">
    <property type="term" value="C:early endosome"/>
    <property type="evidence" value="ECO:0007669"/>
    <property type="project" value="TreeGrafter"/>
</dbReference>
<keyword evidence="1" id="KW-0597">Phosphoprotein</keyword>
<dbReference type="Pfam" id="PF00169">
    <property type="entry name" value="PH"/>
    <property type="match status" value="1"/>
</dbReference>
<evidence type="ECO:0000313" key="4">
    <source>
        <dbReference type="Proteomes" id="UP001174909"/>
    </source>
</evidence>
<gene>
    <name evidence="3" type="ORF">GBAR_LOCUS8702</name>
</gene>
<feature type="domain" description="PH" evidence="2">
    <location>
        <begin position="1"/>
        <end position="78"/>
    </location>
</feature>
<protein>
    <submittedName>
        <fullName evidence="3">Sesquipedalian-1</fullName>
    </submittedName>
</protein>
<dbReference type="GO" id="GO:0007032">
    <property type="term" value="P:endosome organization"/>
    <property type="evidence" value="ECO:0007669"/>
    <property type="project" value="TreeGrafter"/>
</dbReference>
<dbReference type="SUPFAM" id="SSF50729">
    <property type="entry name" value="PH domain-like"/>
    <property type="match status" value="1"/>
</dbReference>
<dbReference type="InterPro" id="IPR045188">
    <property type="entry name" value="Boi1/Boi2-like"/>
</dbReference>
<dbReference type="GO" id="GO:0001881">
    <property type="term" value="P:receptor recycling"/>
    <property type="evidence" value="ECO:0007669"/>
    <property type="project" value="TreeGrafter"/>
</dbReference>
<dbReference type="PROSITE" id="PS50003">
    <property type="entry name" value="PH_DOMAIN"/>
    <property type="match status" value="1"/>
</dbReference>
<reference evidence="3" key="1">
    <citation type="submission" date="2023-03" db="EMBL/GenBank/DDBJ databases">
        <authorList>
            <person name="Steffen K."/>
            <person name="Cardenas P."/>
        </authorList>
    </citation>
    <scope>NUCLEOTIDE SEQUENCE</scope>
</reference>
<dbReference type="Gene3D" id="2.30.29.30">
    <property type="entry name" value="Pleckstrin-homology domain (PH domain)/Phosphotyrosine-binding domain (PTB)"/>
    <property type="match status" value="1"/>
</dbReference>
<dbReference type="GO" id="GO:0042147">
    <property type="term" value="P:retrograde transport, endosome to Golgi"/>
    <property type="evidence" value="ECO:0007669"/>
    <property type="project" value="TreeGrafter"/>
</dbReference>
<dbReference type="Proteomes" id="UP001174909">
    <property type="component" value="Unassembled WGS sequence"/>
</dbReference>